<evidence type="ECO:0000313" key="1">
    <source>
        <dbReference type="EMBL" id="KAF9644510.1"/>
    </source>
</evidence>
<dbReference type="EMBL" id="MU118135">
    <property type="protein sequence ID" value="KAF9644510.1"/>
    <property type="molecule type" value="Genomic_DNA"/>
</dbReference>
<gene>
    <name evidence="1" type="ORF">BDM02DRAFT_940583</name>
</gene>
<sequence>MLYELLKTLQQELEPVVQSLPGGYYTLLDCDQREDLRKAGMDVLNNLPRLTNALAPVNRLPPEILGTIPKYREQDEDRMRVVTLSNVCSYWRNTFIAMPSLWTEFNGRDAEMSRISIERSGVLPIQLVVEGAPDPGVLELLAPHFPRLDVVSFDLSVLGRGGPDTQVVPMHGEFPSLERLQLKDLQLSINDVRTPKLRVLKLTRTYDFANLLDFLETCPLLENLELRLHHLNGEPPGARRKVVWDNLKTIVLCGHGLKILQHTSLPPGVEAGLYGPMILRDLTGHRNDGNLFNLQAWTHLPMFRQSESLSLRIASTYQLISLKGPGGNMGLKTRFHPHLNCVGLLIQFTRPSVDTIQNLEIDGVRLSGENAAVFEVVSDLLRPLHGLRSLKLVHTTPSPWIQVLDQNYCPRLWNLTLWESPPPSCEDLIRFVMGRSGAGVPISRLSLTKDIQKFFYTREDVERLEKYVRCVEWDPK</sequence>
<name>A0ACB6Z436_THEGA</name>
<reference evidence="1" key="2">
    <citation type="journal article" date="2020" name="Nat. Commun.">
        <title>Large-scale genome sequencing of mycorrhizal fungi provides insights into the early evolution of symbiotic traits.</title>
        <authorList>
            <person name="Miyauchi S."/>
            <person name="Kiss E."/>
            <person name="Kuo A."/>
            <person name="Drula E."/>
            <person name="Kohler A."/>
            <person name="Sanchez-Garcia M."/>
            <person name="Morin E."/>
            <person name="Andreopoulos B."/>
            <person name="Barry K.W."/>
            <person name="Bonito G."/>
            <person name="Buee M."/>
            <person name="Carver A."/>
            <person name="Chen C."/>
            <person name="Cichocki N."/>
            <person name="Clum A."/>
            <person name="Culley D."/>
            <person name="Crous P.W."/>
            <person name="Fauchery L."/>
            <person name="Girlanda M."/>
            <person name="Hayes R.D."/>
            <person name="Keri Z."/>
            <person name="LaButti K."/>
            <person name="Lipzen A."/>
            <person name="Lombard V."/>
            <person name="Magnuson J."/>
            <person name="Maillard F."/>
            <person name="Murat C."/>
            <person name="Nolan M."/>
            <person name="Ohm R.A."/>
            <person name="Pangilinan J."/>
            <person name="Pereira M.F."/>
            <person name="Perotto S."/>
            <person name="Peter M."/>
            <person name="Pfister S."/>
            <person name="Riley R."/>
            <person name="Sitrit Y."/>
            <person name="Stielow J.B."/>
            <person name="Szollosi G."/>
            <person name="Zifcakova L."/>
            <person name="Stursova M."/>
            <person name="Spatafora J.W."/>
            <person name="Tedersoo L."/>
            <person name="Vaario L.M."/>
            <person name="Yamada A."/>
            <person name="Yan M."/>
            <person name="Wang P."/>
            <person name="Xu J."/>
            <person name="Bruns T."/>
            <person name="Baldrian P."/>
            <person name="Vilgalys R."/>
            <person name="Dunand C."/>
            <person name="Henrissat B."/>
            <person name="Grigoriev I.V."/>
            <person name="Hibbett D."/>
            <person name="Nagy L.G."/>
            <person name="Martin F.M."/>
        </authorList>
    </citation>
    <scope>NUCLEOTIDE SEQUENCE</scope>
    <source>
        <strain evidence="1">P2</strain>
    </source>
</reference>
<proteinExistence type="predicted"/>
<comment type="caution">
    <text evidence="1">The sequence shown here is derived from an EMBL/GenBank/DDBJ whole genome shotgun (WGS) entry which is preliminary data.</text>
</comment>
<reference evidence="1" key="1">
    <citation type="submission" date="2019-10" db="EMBL/GenBank/DDBJ databases">
        <authorList>
            <consortium name="DOE Joint Genome Institute"/>
            <person name="Kuo A."/>
            <person name="Miyauchi S."/>
            <person name="Kiss E."/>
            <person name="Drula E."/>
            <person name="Kohler A."/>
            <person name="Sanchez-Garcia M."/>
            <person name="Andreopoulos B."/>
            <person name="Barry K.W."/>
            <person name="Bonito G."/>
            <person name="Buee M."/>
            <person name="Carver A."/>
            <person name="Chen C."/>
            <person name="Cichocki N."/>
            <person name="Clum A."/>
            <person name="Culley D."/>
            <person name="Crous P.W."/>
            <person name="Fauchery L."/>
            <person name="Girlanda M."/>
            <person name="Hayes R."/>
            <person name="Keri Z."/>
            <person name="Labutti K."/>
            <person name="Lipzen A."/>
            <person name="Lombard V."/>
            <person name="Magnuson J."/>
            <person name="Maillard F."/>
            <person name="Morin E."/>
            <person name="Murat C."/>
            <person name="Nolan M."/>
            <person name="Ohm R."/>
            <person name="Pangilinan J."/>
            <person name="Pereira M."/>
            <person name="Perotto S."/>
            <person name="Peter M."/>
            <person name="Riley R."/>
            <person name="Sitrit Y."/>
            <person name="Stielow B."/>
            <person name="Szollosi G."/>
            <person name="Zifcakova L."/>
            <person name="Stursova M."/>
            <person name="Spatafora J.W."/>
            <person name="Tedersoo L."/>
            <person name="Vaario L.-M."/>
            <person name="Yamada A."/>
            <person name="Yan M."/>
            <person name="Wang P."/>
            <person name="Xu J."/>
            <person name="Bruns T."/>
            <person name="Baldrian P."/>
            <person name="Vilgalys R."/>
            <person name="Henrissat B."/>
            <person name="Grigoriev I.V."/>
            <person name="Hibbett D."/>
            <person name="Nagy L.G."/>
            <person name="Martin F.M."/>
        </authorList>
    </citation>
    <scope>NUCLEOTIDE SEQUENCE</scope>
    <source>
        <strain evidence="1">P2</strain>
    </source>
</reference>
<organism evidence="1 2">
    <name type="scientific">Thelephora ganbajun</name>
    <name type="common">Ganba fungus</name>
    <dbReference type="NCBI Taxonomy" id="370292"/>
    <lineage>
        <taxon>Eukaryota</taxon>
        <taxon>Fungi</taxon>
        <taxon>Dikarya</taxon>
        <taxon>Basidiomycota</taxon>
        <taxon>Agaricomycotina</taxon>
        <taxon>Agaricomycetes</taxon>
        <taxon>Thelephorales</taxon>
        <taxon>Thelephoraceae</taxon>
        <taxon>Thelephora</taxon>
    </lineage>
</organism>
<keyword evidence="2" id="KW-1185">Reference proteome</keyword>
<evidence type="ECO:0000313" key="2">
    <source>
        <dbReference type="Proteomes" id="UP000886501"/>
    </source>
</evidence>
<dbReference type="Proteomes" id="UP000886501">
    <property type="component" value="Unassembled WGS sequence"/>
</dbReference>
<protein>
    <submittedName>
        <fullName evidence="1">Uncharacterized protein</fullName>
    </submittedName>
</protein>
<accession>A0ACB6Z436</accession>